<evidence type="ECO:0000313" key="1">
    <source>
        <dbReference type="Proteomes" id="UP000887580"/>
    </source>
</evidence>
<name>A0AC35G7A8_9BILA</name>
<evidence type="ECO:0000313" key="2">
    <source>
        <dbReference type="WBParaSite" id="PS1159_v2.g24560.t1"/>
    </source>
</evidence>
<sequence>MIIFFSLNERHRLLVEGGIPAVTYDFEKQKWAQKQRFGTFGIKSGVDIRTLWPTVEEVEEAKALKLYRKHSEAFEIAKKRESDNEKALKDKLAEIRKNEEEYEKKLAEYYTSQEKVEGEKSEQDKIQERRIREIQEYFGYWIDPKDPRFDVMLKQKEAEEKKAEKLAKRQEIEKKKIAAGV</sequence>
<dbReference type="Proteomes" id="UP000887580">
    <property type="component" value="Unplaced"/>
</dbReference>
<dbReference type="WBParaSite" id="PS1159_v2.g24560.t1">
    <property type="protein sequence ID" value="PS1159_v2.g24560.t1"/>
    <property type="gene ID" value="PS1159_v2.g24560"/>
</dbReference>
<organism evidence="1 2">
    <name type="scientific">Panagrolaimus sp. PS1159</name>
    <dbReference type="NCBI Taxonomy" id="55785"/>
    <lineage>
        <taxon>Eukaryota</taxon>
        <taxon>Metazoa</taxon>
        <taxon>Ecdysozoa</taxon>
        <taxon>Nematoda</taxon>
        <taxon>Chromadorea</taxon>
        <taxon>Rhabditida</taxon>
        <taxon>Tylenchina</taxon>
        <taxon>Panagrolaimomorpha</taxon>
        <taxon>Panagrolaimoidea</taxon>
        <taxon>Panagrolaimidae</taxon>
        <taxon>Panagrolaimus</taxon>
    </lineage>
</organism>
<proteinExistence type="predicted"/>
<protein>
    <submittedName>
        <fullName evidence="2">Large ribosomal subunit protein mL64</fullName>
    </submittedName>
</protein>
<reference evidence="2" key="1">
    <citation type="submission" date="2022-11" db="UniProtKB">
        <authorList>
            <consortium name="WormBaseParasite"/>
        </authorList>
    </citation>
    <scope>IDENTIFICATION</scope>
</reference>
<accession>A0AC35G7A8</accession>